<evidence type="ECO:0000313" key="2">
    <source>
        <dbReference type="EMBL" id="BFG01376.1"/>
    </source>
</evidence>
<dbReference type="EMBL" id="AP029266">
    <property type="protein sequence ID" value="BFG01376.1"/>
    <property type="molecule type" value="Genomic_DNA"/>
</dbReference>
<evidence type="ECO:0000313" key="3">
    <source>
        <dbReference type="Proteomes" id="UP001500889"/>
    </source>
</evidence>
<keyword evidence="3" id="KW-1185">Reference proteome</keyword>
<dbReference type="Proteomes" id="UP001500889">
    <property type="component" value="Chromosome A"/>
</dbReference>
<evidence type="ECO:0000256" key="1">
    <source>
        <dbReference type="SAM" id="MobiDB-lite"/>
    </source>
</evidence>
<feature type="compositionally biased region" description="Basic and acidic residues" evidence="1">
    <location>
        <begin position="369"/>
        <end position="378"/>
    </location>
</feature>
<accession>A0AAU9G1L0</accession>
<reference evidence="2 3" key="1">
    <citation type="submission" date="2024-02" db="EMBL/GenBank/DDBJ databases">
        <title>A chromosome-level genome assembly of Drosophila madeirensis, a fruit fly species endemic to Madeira island.</title>
        <authorList>
            <person name="Tomihara K."/>
            <person name="Llopart A."/>
            <person name="Yamamoto D."/>
        </authorList>
    </citation>
    <scope>NUCLEOTIDE SEQUENCE [LARGE SCALE GENOMIC DNA]</scope>
    <source>
        <strain evidence="2 3">RF1</strain>
    </source>
</reference>
<sequence length="378" mass="41428">MRSHQQQKNKIIAEFSASLNHDRRGQLPSASRELNECINTMMNRQRRTVGPFTLPPLVRPPPTRHIFNPMHLQGAGDRMDFNLQNMWPALPRAQLAARIGGGIGELPRQGLGQAGVHQLNHNEVAPPDGGFWLRRRAAGHMNIAFRVVRGGLGRGVALRAMAVLGQGQAGDGPYFVGNGAQVQPQMRGQIGAGDGPALQQNARVMDVVFGNPVRRPRHRPLMRYVNRRRFAFGDLRGQILQAAAAPVNRHGRNVHAGRVPAEVAVDQVPVLPEPHGFNANEDAAEIVHDVEGNEDLEAPQEQEEVEPPMNGNANEIVGLEDTQQPMAGQGSAAVALDPLHSVMFQVQERLGNIAEQMDSYEKMWPNEQQHQDGDGDAV</sequence>
<dbReference type="AlphaFoldDB" id="A0AAU9G1L0"/>
<protein>
    <submittedName>
        <fullName evidence="2">Uncharacterized protein</fullName>
    </submittedName>
</protein>
<gene>
    <name evidence="2" type="ORF">DMAD_01138</name>
</gene>
<proteinExistence type="predicted"/>
<feature type="region of interest" description="Disordered" evidence="1">
    <location>
        <begin position="358"/>
        <end position="378"/>
    </location>
</feature>
<name>A0AAU9G1L0_DROMD</name>
<organism evidence="2 3">
    <name type="scientific">Drosophila madeirensis</name>
    <name type="common">Fruit fly</name>
    <dbReference type="NCBI Taxonomy" id="30013"/>
    <lineage>
        <taxon>Eukaryota</taxon>
        <taxon>Metazoa</taxon>
        <taxon>Ecdysozoa</taxon>
        <taxon>Arthropoda</taxon>
        <taxon>Hexapoda</taxon>
        <taxon>Insecta</taxon>
        <taxon>Pterygota</taxon>
        <taxon>Neoptera</taxon>
        <taxon>Endopterygota</taxon>
        <taxon>Diptera</taxon>
        <taxon>Brachycera</taxon>
        <taxon>Muscomorpha</taxon>
        <taxon>Ephydroidea</taxon>
        <taxon>Drosophilidae</taxon>
        <taxon>Drosophila</taxon>
        <taxon>Sophophora</taxon>
    </lineage>
</organism>